<dbReference type="RefSeq" id="WP_283925267.1">
    <property type="nucleotide sequence ID" value="NZ_CP126084.1"/>
</dbReference>
<keyword evidence="3" id="KW-0624">Polysaccharide degradation</keyword>
<dbReference type="InterPro" id="IPR011050">
    <property type="entry name" value="Pectin_lyase_fold/virulence"/>
</dbReference>
<dbReference type="KEGG" id="pwn:QNH46_16705"/>
<dbReference type="Proteomes" id="UP001177943">
    <property type="component" value="Chromosome"/>
</dbReference>
<evidence type="ECO:0000313" key="5">
    <source>
        <dbReference type="Proteomes" id="UP001177943"/>
    </source>
</evidence>
<keyword evidence="2" id="KW-0119">Carbohydrate metabolism</keyword>
<dbReference type="EMBL" id="CP126084">
    <property type="protein sequence ID" value="WHX47775.1"/>
    <property type="molecule type" value="Genomic_DNA"/>
</dbReference>
<evidence type="ECO:0000313" key="4">
    <source>
        <dbReference type="EMBL" id="WHX47775.1"/>
    </source>
</evidence>
<dbReference type="Gene3D" id="2.160.20.10">
    <property type="entry name" value="Single-stranded right-handed beta-helix, Pectin lyase-like"/>
    <property type="match status" value="1"/>
</dbReference>
<dbReference type="PANTHER" id="PTHR31736:SF9">
    <property type="entry name" value="ENDO-XYLOGALACTURONAN HYDROLASE A-RELATED"/>
    <property type="match status" value="1"/>
</dbReference>
<name>A0AA95I112_9BACL</name>
<gene>
    <name evidence="4" type="ORF">QNH46_16705</name>
</gene>
<protein>
    <submittedName>
        <fullName evidence="4">Uncharacterized protein</fullName>
    </submittedName>
</protein>
<evidence type="ECO:0000256" key="2">
    <source>
        <dbReference type="ARBA" id="ARBA00023277"/>
    </source>
</evidence>
<sequence>MASSDVEIDDVFLRTSDDCIAIYGTRWDYRGGTSRVKVRNSVLWADVAHPIMIGTHGDYEKEGDTIEDIVFENLDILEHHEPQENDWGAMAINAGDKNTVRNVRYSGGA</sequence>
<proteinExistence type="predicted"/>
<organism evidence="4 5">
    <name type="scientific">Paenibacillus woosongensis</name>
    <dbReference type="NCBI Taxonomy" id="307580"/>
    <lineage>
        <taxon>Bacteria</taxon>
        <taxon>Bacillati</taxon>
        <taxon>Bacillota</taxon>
        <taxon>Bacilli</taxon>
        <taxon>Bacillales</taxon>
        <taxon>Paenibacillaceae</taxon>
        <taxon>Paenibacillus</taxon>
    </lineage>
</organism>
<keyword evidence="1" id="KW-0677">Repeat</keyword>
<dbReference type="GO" id="GO:0000272">
    <property type="term" value="P:polysaccharide catabolic process"/>
    <property type="evidence" value="ECO:0007669"/>
    <property type="project" value="UniProtKB-KW"/>
</dbReference>
<accession>A0AA95I112</accession>
<evidence type="ECO:0000256" key="3">
    <source>
        <dbReference type="ARBA" id="ARBA00023326"/>
    </source>
</evidence>
<dbReference type="InterPro" id="IPR012334">
    <property type="entry name" value="Pectin_lyas_fold"/>
</dbReference>
<reference evidence="4" key="1">
    <citation type="submission" date="2023-05" db="EMBL/GenBank/DDBJ databases">
        <title>Comparative genomics of Bacillaceae isolates and their secondary metabolite potential.</title>
        <authorList>
            <person name="Song L."/>
            <person name="Nielsen L.J."/>
            <person name="Mohite O."/>
            <person name="Xu X."/>
            <person name="Weber T."/>
            <person name="Kovacs A.T."/>
        </authorList>
    </citation>
    <scope>NUCLEOTIDE SEQUENCE</scope>
    <source>
        <strain evidence="4">B2_4</strain>
    </source>
</reference>
<evidence type="ECO:0000256" key="1">
    <source>
        <dbReference type="ARBA" id="ARBA00022737"/>
    </source>
</evidence>
<dbReference type="AlphaFoldDB" id="A0AA95I112"/>
<dbReference type="SUPFAM" id="SSF51126">
    <property type="entry name" value="Pectin lyase-like"/>
    <property type="match status" value="1"/>
</dbReference>
<dbReference type="PANTHER" id="PTHR31736">
    <property type="match status" value="1"/>
</dbReference>